<comment type="caution">
    <text evidence="2">The sequence shown here is derived from an EMBL/GenBank/DDBJ whole genome shotgun (WGS) entry which is preliminary data.</text>
</comment>
<name>A0A7D9M1C8_PARCT</name>
<proteinExistence type="predicted"/>
<organism evidence="2 3">
    <name type="scientific">Paramuricea clavata</name>
    <name type="common">Red gorgonian</name>
    <name type="synonym">Violescent sea-whip</name>
    <dbReference type="NCBI Taxonomy" id="317549"/>
    <lineage>
        <taxon>Eukaryota</taxon>
        <taxon>Metazoa</taxon>
        <taxon>Cnidaria</taxon>
        <taxon>Anthozoa</taxon>
        <taxon>Octocorallia</taxon>
        <taxon>Malacalcyonacea</taxon>
        <taxon>Plexauridae</taxon>
        <taxon>Paramuricea</taxon>
    </lineage>
</organism>
<dbReference type="AlphaFoldDB" id="A0A7D9M1C8"/>
<reference evidence="2" key="1">
    <citation type="submission" date="2020-04" db="EMBL/GenBank/DDBJ databases">
        <authorList>
            <person name="Alioto T."/>
            <person name="Alioto T."/>
            <person name="Gomez Garrido J."/>
        </authorList>
    </citation>
    <scope>NUCLEOTIDE SEQUENCE</scope>
    <source>
        <strain evidence="2">A484AB</strain>
    </source>
</reference>
<evidence type="ECO:0000256" key="1">
    <source>
        <dbReference type="SAM" id="MobiDB-lite"/>
    </source>
</evidence>
<gene>
    <name evidence="2" type="ORF">PACLA_8A086470</name>
</gene>
<keyword evidence="3" id="KW-1185">Reference proteome</keyword>
<feature type="non-terminal residue" evidence="2">
    <location>
        <position position="168"/>
    </location>
</feature>
<feature type="region of interest" description="Disordered" evidence="1">
    <location>
        <begin position="1"/>
        <end position="25"/>
    </location>
</feature>
<evidence type="ECO:0000313" key="2">
    <source>
        <dbReference type="EMBL" id="CAB4043092.1"/>
    </source>
</evidence>
<sequence>FEEAEGDVTLTALEGEDEQAELDHTKGQEDMDVSYFEEWDRTNIEVQHGPERRDDWAQRLLKQLKEEFDKMNVAGKQSQIFADHGQQSRSVVEVDKLLELFKNNCQMHLCTGQSRVENWKADGGVLIITRRCCHGHGWGLVVIKGFMRKEGTECAHHYHNDSCSNYYN</sequence>
<dbReference type="Proteomes" id="UP001152795">
    <property type="component" value="Unassembled WGS sequence"/>
</dbReference>
<dbReference type="EMBL" id="CACRXK020031482">
    <property type="protein sequence ID" value="CAB4043092.1"/>
    <property type="molecule type" value="Genomic_DNA"/>
</dbReference>
<accession>A0A7D9M1C8</accession>
<protein>
    <submittedName>
        <fullName evidence="2">Uncharacterized protein</fullName>
    </submittedName>
</protein>
<evidence type="ECO:0000313" key="3">
    <source>
        <dbReference type="Proteomes" id="UP001152795"/>
    </source>
</evidence>
<feature type="non-terminal residue" evidence="2">
    <location>
        <position position="1"/>
    </location>
</feature>